<dbReference type="RefSeq" id="WP_156332113.1">
    <property type="nucleotide sequence ID" value="NZ_CP159837.1"/>
</dbReference>
<proteinExistence type="predicted"/>
<accession>A0AAU8JK45</accession>
<sequence length="52" mass="5891">MSSSDELVQVCWLTIFLLWTGGCDRTFVIKEKSCGDLFLSPSRDERSPLLIP</sequence>
<dbReference type="AlphaFoldDB" id="A0AAU8JK45"/>
<organism evidence="1">
    <name type="scientific">Planktothricoides raciborskii GIHE-MW2</name>
    <dbReference type="NCBI Taxonomy" id="2792601"/>
    <lineage>
        <taxon>Bacteria</taxon>
        <taxon>Bacillati</taxon>
        <taxon>Cyanobacteriota</taxon>
        <taxon>Cyanophyceae</taxon>
        <taxon>Oscillatoriophycideae</taxon>
        <taxon>Oscillatoriales</taxon>
        <taxon>Oscillatoriaceae</taxon>
        <taxon>Planktothricoides</taxon>
    </lineage>
</organism>
<reference evidence="1" key="1">
    <citation type="submission" date="2024-07" db="EMBL/GenBank/DDBJ databases">
        <authorList>
            <person name="Kim Y.J."/>
            <person name="Jeong J.Y."/>
        </authorList>
    </citation>
    <scope>NUCLEOTIDE SEQUENCE</scope>
    <source>
        <strain evidence="1">GIHE-MW2</strain>
    </source>
</reference>
<dbReference type="EMBL" id="CP159837">
    <property type="protein sequence ID" value="XCM39177.1"/>
    <property type="molecule type" value="Genomic_DNA"/>
</dbReference>
<evidence type="ECO:0000313" key="1">
    <source>
        <dbReference type="EMBL" id="XCM39177.1"/>
    </source>
</evidence>
<gene>
    <name evidence="1" type="ORF">ABWT76_002080</name>
</gene>
<protein>
    <submittedName>
        <fullName evidence="1">Uncharacterized protein</fullName>
    </submittedName>
</protein>
<name>A0AAU8JK45_9CYAN</name>